<proteinExistence type="predicted"/>
<sequence length="67" mass="7486">DYEVPAELQAEEEQRQLKLHGEFLKFRATLRHRALRNPMTAAAADSSSSDSDDEENKADEPSEAADP</sequence>
<feature type="region of interest" description="Disordered" evidence="1">
    <location>
        <begin position="37"/>
        <end position="67"/>
    </location>
</feature>
<evidence type="ECO:0000313" key="2">
    <source>
        <dbReference type="EMBL" id="PAA56982.1"/>
    </source>
</evidence>
<organism evidence="2 3">
    <name type="scientific">Macrostomum lignano</name>
    <dbReference type="NCBI Taxonomy" id="282301"/>
    <lineage>
        <taxon>Eukaryota</taxon>
        <taxon>Metazoa</taxon>
        <taxon>Spiralia</taxon>
        <taxon>Lophotrochozoa</taxon>
        <taxon>Platyhelminthes</taxon>
        <taxon>Rhabditophora</taxon>
        <taxon>Macrostomorpha</taxon>
        <taxon>Macrostomida</taxon>
        <taxon>Macrostomidae</taxon>
        <taxon>Macrostomum</taxon>
    </lineage>
</organism>
<evidence type="ECO:0000256" key="1">
    <source>
        <dbReference type="SAM" id="MobiDB-lite"/>
    </source>
</evidence>
<accession>A0A267E8G4</accession>
<dbReference type="AlphaFoldDB" id="A0A267E8G4"/>
<keyword evidence="3" id="KW-1185">Reference proteome</keyword>
<feature type="compositionally biased region" description="Acidic residues" evidence="1">
    <location>
        <begin position="50"/>
        <end position="67"/>
    </location>
</feature>
<dbReference type="EMBL" id="NIVC01002551">
    <property type="protein sequence ID" value="PAA56982.1"/>
    <property type="molecule type" value="Genomic_DNA"/>
</dbReference>
<evidence type="ECO:0000313" key="3">
    <source>
        <dbReference type="Proteomes" id="UP000215902"/>
    </source>
</evidence>
<comment type="caution">
    <text evidence="2">The sequence shown here is derived from an EMBL/GenBank/DDBJ whole genome shotgun (WGS) entry which is preliminary data.</text>
</comment>
<protein>
    <submittedName>
        <fullName evidence="2">Uncharacterized protein</fullName>
    </submittedName>
</protein>
<gene>
    <name evidence="2" type="ORF">BOX15_Mlig000143g1</name>
</gene>
<reference evidence="2 3" key="1">
    <citation type="submission" date="2017-06" db="EMBL/GenBank/DDBJ databases">
        <title>A platform for efficient transgenesis in Macrostomum lignano, a flatworm model organism for stem cell research.</title>
        <authorList>
            <person name="Berezikov E."/>
        </authorList>
    </citation>
    <scope>NUCLEOTIDE SEQUENCE [LARGE SCALE GENOMIC DNA]</scope>
    <source>
        <strain evidence="2">DV1</strain>
        <tissue evidence="2">Whole organism</tissue>
    </source>
</reference>
<name>A0A267E8G4_9PLAT</name>
<feature type="non-terminal residue" evidence="2">
    <location>
        <position position="1"/>
    </location>
</feature>
<dbReference type="Proteomes" id="UP000215902">
    <property type="component" value="Unassembled WGS sequence"/>
</dbReference>